<dbReference type="NCBIfam" id="NF038139">
    <property type="entry name" value="Reg_Aceta_RamB"/>
    <property type="match status" value="1"/>
</dbReference>
<protein>
    <submittedName>
        <fullName evidence="8">Cro/Cl family transcriptional regulator</fullName>
    </submittedName>
    <submittedName>
        <fullName evidence="7">DNA-binding protein</fullName>
    </submittedName>
</protein>
<dbReference type="RefSeq" id="WP_097937867.1">
    <property type="nucleotide sequence ID" value="NZ_BLKS01000001.1"/>
</dbReference>
<keyword evidence="2" id="KW-0678">Repressor</keyword>
<dbReference type="InterPro" id="IPR050807">
    <property type="entry name" value="TransReg_Diox_bact_type"/>
</dbReference>
<comment type="caution">
    <text evidence="8">The sequence shown here is derived from an EMBL/GenBank/DDBJ whole genome shotgun (WGS) entry which is preliminary data.</text>
</comment>
<dbReference type="SMART" id="SM00530">
    <property type="entry name" value="HTH_XRE"/>
    <property type="match status" value="1"/>
</dbReference>
<dbReference type="GO" id="GO:0005829">
    <property type="term" value="C:cytosol"/>
    <property type="evidence" value="ECO:0007669"/>
    <property type="project" value="TreeGrafter"/>
</dbReference>
<dbReference type="GO" id="GO:0003700">
    <property type="term" value="F:DNA-binding transcription factor activity"/>
    <property type="evidence" value="ECO:0007669"/>
    <property type="project" value="TreeGrafter"/>
</dbReference>
<keyword evidence="3" id="KW-0805">Transcription regulation</keyword>
<dbReference type="OrthoDB" id="9810578at2"/>
<evidence type="ECO:0000256" key="4">
    <source>
        <dbReference type="ARBA" id="ARBA00023125"/>
    </source>
</evidence>
<sequence length="471" mass="53185">MAKTFVGSRVRQLRNERGFSQAALAQMLEISPSYLNQIEHDVRPLTVAVLLRITEVFGVDATFFASQDDTRLVAELREVTMDRDLDIDVDPTEIADIVHSHPTLARAMVNLHRRYQLTTTQLAAATEDRFSDGSGSGSITMPHEEVRDYFYQRQNYLHELDTAAEDFTIRLGMHRGDLARDLSDRLKAVHGVHIVRRTDMGETVLHRYDPATRRLEMSHHLSPGQQVFKMAAELAYLEFGDLIDKLVEEGKFTSEESVRLARLGLANYFAAATVLPYSRFHEVAEKFRYDVERLSAFYSVSYETIAHRLSTLQRPSMRGVPFSFVRVDKAGNMSKRQSATGFHFSSSGGTCPLWNVYETFAYPGKILVQIAQMPDGRNYLWVARTVERRASRYGQPGKTFAIGLGCELRHAHRLVYSEGLDLSGEVATPIGAGCRVCERDNCPQRAFPALGRALDIDEHRSTVSPYLVKQS</sequence>
<dbReference type="SUPFAM" id="SSF47413">
    <property type="entry name" value="lambda repressor-like DNA-binding domains"/>
    <property type="match status" value="1"/>
</dbReference>
<dbReference type="InterPro" id="IPR026281">
    <property type="entry name" value="HTH_RamB"/>
</dbReference>
<evidence type="ECO:0000256" key="2">
    <source>
        <dbReference type="ARBA" id="ARBA00022491"/>
    </source>
</evidence>
<dbReference type="PANTHER" id="PTHR46797:SF23">
    <property type="entry name" value="HTH-TYPE TRANSCRIPTIONAL REGULATOR SUTR"/>
    <property type="match status" value="1"/>
</dbReference>
<evidence type="ECO:0000259" key="6">
    <source>
        <dbReference type="PROSITE" id="PS50943"/>
    </source>
</evidence>
<organism evidence="8 9">
    <name type="scientific">Mycolicibacterium agri</name>
    <name type="common">Mycobacterium agri</name>
    <dbReference type="NCBI Taxonomy" id="36811"/>
    <lineage>
        <taxon>Bacteria</taxon>
        <taxon>Bacillati</taxon>
        <taxon>Actinomycetota</taxon>
        <taxon>Actinomycetes</taxon>
        <taxon>Mycobacteriales</taxon>
        <taxon>Mycobacteriaceae</taxon>
        <taxon>Mycolicibacterium</taxon>
    </lineage>
</organism>
<dbReference type="InterPro" id="IPR001387">
    <property type="entry name" value="Cro/C1-type_HTH"/>
</dbReference>
<reference evidence="8 9" key="1">
    <citation type="submission" date="2017-10" db="EMBL/GenBank/DDBJ databases">
        <title>The new phylogeny of genus Mycobacterium.</title>
        <authorList>
            <person name="Tortoli E."/>
            <person name="Trovato A."/>
            <person name="Cirillo D.M."/>
        </authorList>
    </citation>
    <scope>NUCLEOTIDE SEQUENCE [LARGE SCALE GENOMIC DNA]</scope>
    <source>
        <strain evidence="8 9">CCUG37673</strain>
    </source>
</reference>
<keyword evidence="9" id="KW-1185">Reference proteome</keyword>
<dbReference type="Proteomes" id="UP000465302">
    <property type="component" value="Unassembled WGS sequence"/>
</dbReference>
<evidence type="ECO:0000313" key="8">
    <source>
        <dbReference type="EMBL" id="PEG42681.1"/>
    </source>
</evidence>
<dbReference type="InterPro" id="IPR010359">
    <property type="entry name" value="IrrE_HExxH"/>
</dbReference>
<dbReference type="GO" id="GO:0001666">
    <property type="term" value="P:response to hypoxia"/>
    <property type="evidence" value="ECO:0007669"/>
    <property type="project" value="UniProtKB-ARBA"/>
</dbReference>
<dbReference type="Proteomes" id="UP000220914">
    <property type="component" value="Unassembled WGS sequence"/>
</dbReference>
<gene>
    <name evidence="8" type="ORF">CQY20_01405</name>
    <name evidence="7" type="ORF">MAGR_41000</name>
</gene>
<dbReference type="FunFam" id="1.10.260.40:FF:000025">
    <property type="entry name" value="Cro/Cl family transcriptional regulator"/>
    <property type="match status" value="1"/>
</dbReference>
<dbReference type="EMBL" id="PDCP01000002">
    <property type="protein sequence ID" value="PEG42681.1"/>
    <property type="molecule type" value="Genomic_DNA"/>
</dbReference>
<name>A0A2A7NGW9_MYCAG</name>
<dbReference type="PIRSF" id="PIRSF019251">
    <property type="entry name" value="Rv0465c"/>
    <property type="match status" value="1"/>
</dbReference>
<feature type="domain" description="HTH cro/C1-type" evidence="6">
    <location>
        <begin position="10"/>
        <end position="64"/>
    </location>
</feature>
<accession>A0A2A7NGW9</accession>
<dbReference type="Pfam" id="PF06114">
    <property type="entry name" value="Peptidase_M78"/>
    <property type="match status" value="1"/>
</dbReference>
<evidence type="ECO:0000256" key="1">
    <source>
        <dbReference type="ARBA" id="ARBA00007227"/>
    </source>
</evidence>
<dbReference type="PROSITE" id="PS50943">
    <property type="entry name" value="HTH_CROC1"/>
    <property type="match status" value="1"/>
</dbReference>
<evidence type="ECO:0000313" key="9">
    <source>
        <dbReference type="Proteomes" id="UP000220914"/>
    </source>
</evidence>
<dbReference type="InterPro" id="IPR018653">
    <property type="entry name" value="ScfR_C"/>
</dbReference>
<dbReference type="Gene3D" id="1.10.260.40">
    <property type="entry name" value="lambda repressor-like DNA-binding domains"/>
    <property type="match status" value="1"/>
</dbReference>
<dbReference type="CDD" id="cd00093">
    <property type="entry name" value="HTH_XRE"/>
    <property type="match status" value="1"/>
</dbReference>
<evidence type="ECO:0000256" key="5">
    <source>
        <dbReference type="ARBA" id="ARBA00023163"/>
    </source>
</evidence>
<evidence type="ECO:0000256" key="3">
    <source>
        <dbReference type="ARBA" id="ARBA00023015"/>
    </source>
</evidence>
<keyword evidence="4 7" id="KW-0238">DNA-binding</keyword>
<evidence type="ECO:0000313" key="10">
    <source>
        <dbReference type="Proteomes" id="UP000465302"/>
    </source>
</evidence>
<reference evidence="7" key="3">
    <citation type="submission" date="2020-02" db="EMBL/GenBank/DDBJ databases">
        <authorList>
            <person name="Matsumoto Y."/>
            <person name="Motooka D."/>
            <person name="Nakamura S."/>
        </authorList>
    </citation>
    <scope>NUCLEOTIDE SEQUENCE</scope>
    <source>
        <strain evidence="7">JCM 6377</strain>
    </source>
</reference>
<dbReference type="GO" id="GO:0003677">
    <property type="term" value="F:DNA binding"/>
    <property type="evidence" value="ECO:0007669"/>
    <property type="project" value="UniProtKB-KW"/>
</dbReference>
<dbReference type="AlphaFoldDB" id="A0A2A7NGW9"/>
<dbReference type="Pfam" id="PF01381">
    <property type="entry name" value="HTH_3"/>
    <property type="match status" value="1"/>
</dbReference>
<dbReference type="PANTHER" id="PTHR46797">
    <property type="entry name" value="HTH-TYPE TRANSCRIPTIONAL REGULATOR"/>
    <property type="match status" value="1"/>
</dbReference>
<dbReference type="EMBL" id="BLKS01000001">
    <property type="protein sequence ID" value="GFG52659.1"/>
    <property type="molecule type" value="Genomic_DNA"/>
</dbReference>
<proteinExistence type="inferred from homology"/>
<dbReference type="InterPro" id="IPR010982">
    <property type="entry name" value="Lambda_DNA-bd_dom_sf"/>
</dbReference>
<dbReference type="Pfam" id="PF09856">
    <property type="entry name" value="ScfRs"/>
    <property type="match status" value="1"/>
</dbReference>
<comment type="similarity">
    <text evidence="1">Belongs to the short-chain fatty acyl-CoA assimilation regulator (ScfR) family.</text>
</comment>
<reference evidence="7 10" key="2">
    <citation type="journal article" date="2019" name="Emerg. Microbes Infect.">
        <title>Comprehensive subspecies identification of 175 nontuberculous mycobacteria species based on 7547 genomic profiles.</title>
        <authorList>
            <person name="Matsumoto Y."/>
            <person name="Kinjo T."/>
            <person name="Motooka D."/>
            <person name="Nabeya D."/>
            <person name="Jung N."/>
            <person name="Uechi K."/>
            <person name="Horii T."/>
            <person name="Iida T."/>
            <person name="Fujita J."/>
            <person name="Nakamura S."/>
        </authorList>
    </citation>
    <scope>NUCLEOTIDE SEQUENCE [LARGE SCALE GENOMIC DNA]</scope>
    <source>
        <strain evidence="7 10">JCM 6377</strain>
    </source>
</reference>
<evidence type="ECO:0000313" key="7">
    <source>
        <dbReference type="EMBL" id="GFG52659.1"/>
    </source>
</evidence>
<keyword evidence="5" id="KW-0804">Transcription</keyword>